<dbReference type="SUPFAM" id="SSF55103">
    <property type="entry name" value="FAD-linked oxidases, C-terminal domain"/>
    <property type="match status" value="1"/>
</dbReference>
<accession>T1JBM6</accession>
<dbReference type="Gene3D" id="3.30.465.10">
    <property type="match status" value="1"/>
</dbReference>
<dbReference type="Gene3D" id="3.30.70.2740">
    <property type="match status" value="1"/>
</dbReference>
<keyword evidence="6" id="KW-0274">FAD</keyword>
<evidence type="ECO:0000256" key="5">
    <source>
        <dbReference type="ARBA" id="ARBA00022630"/>
    </source>
</evidence>
<keyword evidence="7" id="KW-0809">Transit peptide</keyword>
<feature type="region of interest" description="Disordered" evidence="14">
    <location>
        <begin position="1286"/>
        <end position="1305"/>
    </location>
</feature>
<dbReference type="GO" id="GO:1903457">
    <property type="term" value="P:lactate catabolic process"/>
    <property type="evidence" value="ECO:0007669"/>
    <property type="project" value="TreeGrafter"/>
</dbReference>
<evidence type="ECO:0000259" key="17">
    <source>
        <dbReference type="PROSITE" id="PS51387"/>
    </source>
</evidence>
<keyword evidence="8" id="KW-0560">Oxidoreductase</keyword>
<evidence type="ECO:0000256" key="11">
    <source>
        <dbReference type="ARBA" id="ARBA00038897"/>
    </source>
</evidence>
<evidence type="ECO:0000256" key="8">
    <source>
        <dbReference type="ARBA" id="ARBA00023002"/>
    </source>
</evidence>
<dbReference type="GO" id="GO:0008720">
    <property type="term" value="F:D-lactate dehydrogenase (NAD+) activity"/>
    <property type="evidence" value="ECO:0007669"/>
    <property type="project" value="TreeGrafter"/>
</dbReference>
<dbReference type="eggNOG" id="KOG1231">
    <property type="taxonomic scope" value="Eukaryota"/>
</dbReference>
<dbReference type="EnsemblMetazoa" id="SMAR011176-RA">
    <property type="protein sequence ID" value="SMAR011176-PA"/>
    <property type="gene ID" value="SMAR011176"/>
</dbReference>
<dbReference type="InterPro" id="IPR016171">
    <property type="entry name" value="Vanillyl_alc_oxidase_C-sub2"/>
</dbReference>
<dbReference type="Pfam" id="PF01565">
    <property type="entry name" value="FAD_binding_4"/>
    <property type="match status" value="1"/>
</dbReference>
<keyword evidence="19" id="KW-1185">Reference proteome</keyword>
<dbReference type="InterPro" id="IPR016135">
    <property type="entry name" value="UBQ-conjugating_enzyme/RWD"/>
</dbReference>
<dbReference type="PROSITE" id="PS51387">
    <property type="entry name" value="FAD_PCMH"/>
    <property type="match status" value="1"/>
</dbReference>
<evidence type="ECO:0000256" key="9">
    <source>
        <dbReference type="ARBA" id="ARBA00023128"/>
    </source>
</evidence>
<dbReference type="GO" id="GO:0005739">
    <property type="term" value="C:mitochondrion"/>
    <property type="evidence" value="ECO:0007669"/>
    <property type="project" value="UniProtKB-SubCell"/>
</dbReference>
<feature type="compositionally biased region" description="Acidic residues" evidence="14">
    <location>
        <begin position="840"/>
        <end position="853"/>
    </location>
</feature>
<dbReference type="Proteomes" id="UP000014500">
    <property type="component" value="Unassembled WGS sequence"/>
</dbReference>
<dbReference type="Pfam" id="PF02913">
    <property type="entry name" value="FAD-oxidase_C"/>
    <property type="match status" value="1"/>
</dbReference>
<feature type="region of interest" description="Disordered" evidence="14">
    <location>
        <begin position="791"/>
        <end position="877"/>
    </location>
</feature>
<dbReference type="Pfam" id="PF00179">
    <property type="entry name" value="UQ_con"/>
    <property type="match status" value="1"/>
</dbReference>
<comment type="cofactor">
    <cofactor evidence="1">
        <name>FAD</name>
        <dbReference type="ChEBI" id="CHEBI:57692"/>
    </cofactor>
</comment>
<dbReference type="GO" id="GO:0004458">
    <property type="term" value="F:D-lactate dehydrogenase (cytochrome) activity"/>
    <property type="evidence" value="ECO:0007669"/>
    <property type="project" value="UniProtKB-EC"/>
</dbReference>
<dbReference type="STRING" id="126957.T1JBM6"/>
<keyword evidence="5" id="KW-0285">Flavoprotein</keyword>
<proteinExistence type="inferred from homology"/>
<dbReference type="InterPro" id="IPR000608">
    <property type="entry name" value="UBC"/>
</dbReference>
<dbReference type="InterPro" id="IPR006094">
    <property type="entry name" value="Oxid_FAD_bind_N"/>
</dbReference>
<dbReference type="InterPro" id="IPR057734">
    <property type="entry name" value="UBE2O-like_SH3-C"/>
</dbReference>
<evidence type="ECO:0000256" key="7">
    <source>
        <dbReference type="ARBA" id="ARBA00022946"/>
    </source>
</evidence>
<dbReference type="InterPro" id="IPR016166">
    <property type="entry name" value="FAD-bd_PCMH"/>
</dbReference>
<dbReference type="InterPro" id="IPR057735">
    <property type="entry name" value="UBE2O-like_tSH3-B"/>
</dbReference>
<feature type="domain" description="FAD-binding PCMH-type" evidence="17">
    <location>
        <begin position="58"/>
        <end position="239"/>
    </location>
</feature>
<protein>
    <recommendedName>
        <fullName evidence="13">Probable D-lactate dehydrogenase, mitochondrial</fullName>
        <ecNumber evidence="11">1.1.2.4</ecNumber>
    </recommendedName>
</protein>
<keyword evidence="9" id="KW-0496">Mitochondrion</keyword>
<comment type="subcellular location">
    <subcellularLocation>
        <location evidence="2">Mitochondrion</location>
    </subcellularLocation>
    <subcellularLocation>
        <location evidence="3">Peroxisome</location>
    </subcellularLocation>
</comment>
<dbReference type="CDD" id="cd23837">
    <property type="entry name" value="UBCc_UBE2O"/>
    <property type="match status" value="1"/>
</dbReference>
<dbReference type="Pfam" id="PF23046">
    <property type="entry name" value="tSH3-B_UBE2O"/>
    <property type="match status" value="1"/>
</dbReference>
<evidence type="ECO:0000256" key="10">
    <source>
        <dbReference type="ARBA" id="ARBA00023140"/>
    </source>
</evidence>
<evidence type="ECO:0000256" key="1">
    <source>
        <dbReference type="ARBA" id="ARBA00001974"/>
    </source>
</evidence>
<dbReference type="eggNOG" id="KOG0895">
    <property type="taxonomic scope" value="Eukaryota"/>
</dbReference>
<dbReference type="GO" id="GO:0071949">
    <property type="term" value="F:FAD binding"/>
    <property type="evidence" value="ECO:0007669"/>
    <property type="project" value="InterPro"/>
</dbReference>
<dbReference type="EMBL" id="JH432011">
    <property type="status" value="NOT_ANNOTATED_CDS"/>
    <property type="molecule type" value="Genomic_DNA"/>
</dbReference>
<reference evidence="18" key="2">
    <citation type="submission" date="2015-02" db="UniProtKB">
        <authorList>
            <consortium name="EnsemblMetazoa"/>
        </authorList>
    </citation>
    <scope>IDENTIFICATION</scope>
</reference>
<comment type="similarity">
    <text evidence="4">Belongs to the FAD-binding oxidoreductase/transferase type 4 family.</text>
</comment>
<dbReference type="InterPro" id="IPR004113">
    <property type="entry name" value="FAD-bd_oxidored_4_C"/>
</dbReference>
<feature type="compositionally biased region" description="Polar residues" evidence="14">
    <location>
        <begin position="1290"/>
        <end position="1305"/>
    </location>
</feature>
<evidence type="ECO:0000256" key="12">
    <source>
        <dbReference type="ARBA" id="ARBA00053432"/>
    </source>
</evidence>
<dbReference type="PhylomeDB" id="T1JBM6"/>
<evidence type="ECO:0000256" key="2">
    <source>
        <dbReference type="ARBA" id="ARBA00004173"/>
    </source>
</evidence>
<dbReference type="InterPro" id="IPR057733">
    <property type="entry name" value="UBE2O-like_SH3-B"/>
</dbReference>
<dbReference type="Gene3D" id="3.10.110.10">
    <property type="entry name" value="Ubiquitin Conjugating Enzyme"/>
    <property type="match status" value="1"/>
</dbReference>
<evidence type="ECO:0000256" key="4">
    <source>
        <dbReference type="ARBA" id="ARBA00008000"/>
    </source>
</evidence>
<name>T1JBM6_STRMM</name>
<dbReference type="FunFam" id="3.10.110.10:FF:000136">
    <property type="entry name" value="Predicted protein"/>
    <property type="match status" value="1"/>
</dbReference>
<dbReference type="EC" id="1.1.2.4" evidence="11"/>
<evidence type="ECO:0000256" key="14">
    <source>
        <dbReference type="SAM" id="MobiDB-lite"/>
    </source>
</evidence>
<dbReference type="SUPFAM" id="SSF54495">
    <property type="entry name" value="UBC-like"/>
    <property type="match status" value="1"/>
</dbReference>
<feature type="domain" description="UBC core" evidence="16">
    <location>
        <begin position="1354"/>
        <end position="1514"/>
    </location>
</feature>
<dbReference type="SMART" id="SM00212">
    <property type="entry name" value="UBCc"/>
    <property type="match status" value="1"/>
</dbReference>
<dbReference type="PANTHER" id="PTHR11748:SF111">
    <property type="entry name" value="D-LACTATE DEHYDROGENASE, MITOCHONDRIAL-RELATED"/>
    <property type="match status" value="1"/>
</dbReference>
<feature type="compositionally biased region" description="Low complexity" evidence="14">
    <location>
        <begin position="854"/>
        <end position="870"/>
    </location>
</feature>
<dbReference type="GO" id="GO:0005777">
    <property type="term" value="C:peroxisome"/>
    <property type="evidence" value="ECO:0007669"/>
    <property type="project" value="UniProtKB-SubCell"/>
</dbReference>
<evidence type="ECO:0000313" key="19">
    <source>
        <dbReference type="Proteomes" id="UP000014500"/>
    </source>
</evidence>
<evidence type="ECO:0000256" key="15">
    <source>
        <dbReference type="SAM" id="Phobius"/>
    </source>
</evidence>
<dbReference type="PANTHER" id="PTHR11748">
    <property type="entry name" value="D-LACTATE DEHYDROGENASE"/>
    <property type="match status" value="1"/>
</dbReference>
<sequence>MYFYSIMSRYFCTKFKILQNSRFFNNEAFSDLSKALSEKRVLRSDAVREHHAKDEGYHKPFLPDVVLFPESTAEVSQVAQICHNHRIPMIPFGTGTGIEGGVNAIRGGVCIDLSNMSKIFNVNLLDFYASVQPGVTRTALNSHLRGSGTWFPVDPGADASLCGMAATSASGTNAVKYGTMRENVVNMEVVLPDGAIIHTAGENRQTRKTSAGYNLTNLFIGSEGTLGIITAATLRLHPLPQAVLACVCNFPSIDHAVNMTLQLLQLALGVAKIELLDHIAIKACNSYSKTNFPLLPTLFLEFHGSQSEIKYQLEAVGSNEGKLVSSAELQEERNALWKARHELFYSCLALRPGTKAITTDVCVPTTQLPKSIIHAQETIRKAGLIGPCFGHVGDGNFHSILLCNMNNKDEVTLAKDVAKKIAEYALSLGGTCTGEHGIGQGKMNLLETEFSSQTLDVMKKIKLAIDPLKIMNPVFEVMAAACKYFEEDAVYRINKKGQLEYGLILENSEFISSDEEDSTDIKNDDWEPMKKGHVRIAWHPRGDEEVLAERKVFLADRALMPGDVVRRVIKGKDTQRGYCRTVDVKASVQVVGTRQVISSVNSRDLVPLEEFVADIAIFLDSWVGIIKMVKSKVNLRCSDGSKCIVPDDAAYDLDDLLDKRERGSEFRKYDFYPGQQLWGPVRSFEDAEWIYLTDEMRSLLQKHQKIIRVTVECLKVQSIGVHWQCRAYSKDSKMSSEPEQPKYLIQGDDLKRVKLLNIFEPCTLQLGNRNYYTFKEDDLLLTKEHWRRFQKETKNNQKPNGPEAVKSKDESSKSTAPDEIKETEAKKKVSCVENGGTTDNDCDFEDLDTDDGNTSDSTTISSRSSTSSASQVFRKGKKVKKGPVALATKIINLKKKKLKRARRRVHLEIVSAKPGDKIIDSSMENDVNSTDLYPIHHLDEQEFFPGDFVVDNRENVDPHEYGVVKRVDHAGRTTLVHWMKTYTQSSDPQYELKNLPIFLHEQEVSVYDLKDHPDFKYRPGSVVIRVANFEDDSTESTAGQVLDVYPTGMVQVHWVSGKESFCYPQELYKVGEYDSDEGELWDDTGESDDSWETESEQSVIAEDGNEASQISIGSRSIHTQVNESDVSLKPKLAANIEKARSAMARLEEIFTQNPALQTGPVMRQLLEVYKDCKFLDRLMGTSFFHESHFHGLLERVRERGRISSAQRVADQITRFFTCSGSTSETKLPVSNLSSCEVAPKTTSSDSIPPDGGHICARLCSLLKGQLLKAHEEVVRRFGGQVHDKLASEMSPETTNGEAGPSEMTNQETASAVAVDMKESEEESVEIAQAFTMLENVPDSHKFKLTMFEPNEAKTFFKGVRKELKLLKTSLPEGILVKGFEDRMDLFSVLIKGPARTPYEDGVFLFDFQLSSDYPKSPPLCHYISYCSDRLNPNLYEDGKVCVSLLGTWGGKGTEVWTSNSSLLQVIVSIQGLILVGEPYFNEAGYERQKGTQQGRENSRMYNEMVVLKLVQSMTKLVACPPELFKLEITSHFQQHAYSMIQRLSIWLEISEKHNDAYPISPATPTAFKTLHDKSVDEVDLPEFPLVPASKGFCLTLRKSLAMLKEVLASVGITEGSATTAPDIVIQKKTMLTGRKSIVVLFLLLLCSPTSTTVVHDTLVTVKSKLDPILTTVEKFLESIRIVKHPHVASDAITATVDLEWAIEQGFPTHIKDLLRIIGDVKAIINAISNLIDNLGPLPSVFPPLMLVTSAIGIASTVVSGVITGLEFVDRLF</sequence>
<comment type="function">
    <text evidence="12">Involved in D-lactate, but not L-lactate catabolic process.</text>
</comment>
<dbReference type="Pfam" id="PF23043">
    <property type="entry name" value="SH3-B_UBE2O"/>
    <property type="match status" value="1"/>
</dbReference>
<dbReference type="FunFam" id="1.10.45.10:FF:000001">
    <property type="entry name" value="D-lactate dehydrogenase mitochondrial"/>
    <property type="match status" value="1"/>
</dbReference>
<dbReference type="InterPro" id="IPR016164">
    <property type="entry name" value="FAD-linked_Oxase-like_C"/>
</dbReference>
<keyword evidence="10" id="KW-0576">Peroxisome</keyword>
<feature type="compositionally biased region" description="Basic and acidic residues" evidence="14">
    <location>
        <begin position="805"/>
        <end position="827"/>
    </location>
</feature>
<dbReference type="InterPro" id="IPR036318">
    <property type="entry name" value="FAD-bd_PCMH-like_sf"/>
</dbReference>
<organism evidence="18 19">
    <name type="scientific">Strigamia maritima</name>
    <name type="common">European centipede</name>
    <name type="synonym">Geophilus maritimus</name>
    <dbReference type="NCBI Taxonomy" id="126957"/>
    <lineage>
        <taxon>Eukaryota</taxon>
        <taxon>Metazoa</taxon>
        <taxon>Ecdysozoa</taxon>
        <taxon>Arthropoda</taxon>
        <taxon>Myriapoda</taxon>
        <taxon>Chilopoda</taxon>
        <taxon>Pleurostigmophora</taxon>
        <taxon>Geophilomorpha</taxon>
        <taxon>Linotaeniidae</taxon>
        <taxon>Strigamia</taxon>
    </lineage>
</organism>
<dbReference type="SUPFAM" id="SSF56176">
    <property type="entry name" value="FAD-binding/transporter-associated domain-like"/>
    <property type="match status" value="1"/>
</dbReference>
<evidence type="ECO:0000256" key="6">
    <source>
        <dbReference type="ARBA" id="ARBA00022827"/>
    </source>
</evidence>
<feature type="transmembrane region" description="Helical" evidence="15">
    <location>
        <begin position="1744"/>
        <end position="1768"/>
    </location>
</feature>
<evidence type="ECO:0000313" key="18">
    <source>
        <dbReference type="EnsemblMetazoa" id="SMAR011176-PA"/>
    </source>
</evidence>
<keyword evidence="15" id="KW-0812">Transmembrane</keyword>
<keyword evidence="15" id="KW-1133">Transmembrane helix</keyword>
<dbReference type="Pfam" id="PF23044">
    <property type="entry name" value="SH3-C_UBE2O"/>
    <property type="match status" value="1"/>
</dbReference>
<dbReference type="OMA" id="WETESEQ"/>
<dbReference type="Gene3D" id="1.10.45.10">
    <property type="entry name" value="Vanillyl-alcohol Oxidase, Chain A, domain 4"/>
    <property type="match status" value="1"/>
</dbReference>
<evidence type="ECO:0000256" key="13">
    <source>
        <dbReference type="ARBA" id="ARBA00072812"/>
    </source>
</evidence>
<dbReference type="InterPro" id="IPR016169">
    <property type="entry name" value="FAD-bd_PCMH_sub2"/>
</dbReference>
<dbReference type="HOGENOM" id="CLU_238799_0_0_1"/>
<evidence type="ECO:0000259" key="16">
    <source>
        <dbReference type="PROSITE" id="PS50127"/>
    </source>
</evidence>
<dbReference type="FunFam" id="3.30.70.2740:FF:000001">
    <property type="entry name" value="D-lactate dehydrogenase mitochondrial"/>
    <property type="match status" value="1"/>
</dbReference>
<dbReference type="FunFam" id="3.30.465.10:FF:000030">
    <property type="entry name" value="probable D-lactate dehydrogenase, mitochondrial"/>
    <property type="match status" value="1"/>
</dbReference>
<reference evidence="19" key="1">
    <citation type="submission" date="2011-05" db="EMBL/GenBank/DDBJ databases">
        <authorList>
            <person name="Richards S.R."/>
            <person name="Qu J."/>
            <person name="Jiang H."/>
            <person name="Jhangiani S.N."/>
            <person name="Agravi P."/>
            <person name="Goodspeed R."/>
            <person name="Gross S."/>
            <person name="Mandapat C."/>
            <person name="Jackson L."/>
            <person name="Mathew T."/>
            <person name="Pu L."/>
            <person name="Thornton R."/>
            <person name="Saada N."/>
            <person name="Wilczek-Boney K.B."/>
            <person name="Lee S."/>
            <person name="Kovar C."/>
            <person name="Wu Y."/>
            <person name="Scherer S.E."/>
            <person name="Worley K.C."/>
            <person name="Muzny D.M."/>
            <person name="Gibbs R."/>
        </authorList>
    </citation>
    <scope>NUCLEOTIDE SEQUENCE</scope>
    <source>
        <strain evidence="19">Brora</strain>
    </source>
</reference>
<evidence type="ECO:0000256" key="3">
    <source>
        <dbReference type="ARBA" id="ARBA00004275"/>
    </source>
</evidence>
<keyword evidence="15" id="KW-0472">Membrane</keyword>
<dbReference type="PROSITE" id="PS50127">
    <property type="entry name" value="UBC_2"/>
    <property type="match status" value="1"/>
</dbReference>